<reference evidence="6 7" key="1">
    <citation type="submission" date="2020-08" db="EMBL/GenBank/DDBJ databases">
        <title>Genomic Encyclopedia of Archaeal and Bacterial Type Strains, Phase II (KMG-II): from individual species to whole genera.</title>
        <authorList>
            <person name="Goeker M."/>
        </authorList>
    </citation>
    <scope>NUCLEOTIDE SEQUENCE [LARGE SCALE GENOMIC DNA]</scope>
    <source>
        <strain evidence="6 7">DSM 43850</strain>
    </source>
</reference>
<dbReference type="InterPro" id="IPR050109">
    <property type="entry name" value="HTH-type_TetR-like_transc_reg"/>
</dbReference>
<dbReference type="InterPro" id="IPR009057">
    <property type="entry name" value="Homeodomain-like_sf"/>
</dbReference>
<dbReference type="Proteomes" id="UP000517916">
    <property type="component" value="Unassembled WGS sequence"/>
</dbReference>
<keyword evidence="3" id="KW-0804">Transcription</keyword>
<dbReference type="SUPFAM" id="SSF46689">
    <property type="entry name" value="Homeodomain-like"/>
    <property type="match status" value="1"/>
</dbReference>
<keyword evidence="1" id="KW-0805">Transcription regulation</keyword>
<accession>A0ABR6BUI7</accession>
<dbReference type="SUPFAM" id="SSF48498">
    <property type="entry name" value="Tetracyclin repressor-like, C-terminal domain"/>
    <property type="match status" value="1"/>
</dbReference>
<feature type="domain" description="HTH tetR-type" evidence="5">
    <location>
        <begin position="17"/>
        <end position="77"/>
    </location>
</feature>
<keyword evidence="2 4" id="KW-0238">DNA-binding</keyword>
<evidence type="ECO:0000259" key="5">
    <source>
        <dbReference type="PROSITE" id="PS50977"/>
    </source>
</evidence>
<evidence type="ECO:0000256" key="2">
    <source>
        <dbReference type="ARBA" id="ARBA00023125"/>
    </source>
</evidence>
<dbReference type="Pfam" id="PF00440">
    <property type="entry name" value="TetR_N"/>
    <property type="match status" value="1"/>
</dbReference>
<dbReference type="Gene3D" id="1.10.10.60">
    <property type="entry name" value="Homeodomain-like"/>
    <property type="match status" value="1"/>
</dbReference>
<dbReference type="EMBL" id="JACJID010000006">
    <property type="protein sequence ID" value="MBA8930315.1"/>
    <property type="molecule type" value="Genomic_DNA"/>
</dbReference>
<dbReference type="Gene3D" id="1.10.357.10">
    <property type="entry name" value="Tetracycline Repressor, domain 2"/>
    <property type="match status" value="1"/>
</dbReference>
<evidence type="ECO:0000256" key="4">
    <source>
        <dbReference type="PROSITE-ProRule" id="PRU00335"/>
    </source>
</evidence>
<protein>
    <submittedName>
        <fullName evidence="6">AcrR family transcriptional regulator</fullName>
    </submittedName>
</protein>
<dbReference type="PANTHER" id="PTHR30055:SF148">
    <property type="entry name" value="TETR-FAMILY TRANSCRIPTIONAL REGULATOR"/>
    <property type="match status" value="1"/>
</dbReference>
<dbReference type="PANTHER" id="PTHR30055">
    <property type="entry name" value="HTH-TYPE TRANSCRIPTIONAL REGULATOR RUTR"/>
    <property type="match status" value="1"/>
</dbReference>
<dbReference type="InterPro" id="IPR001647">
    <property type="entry name" value="HTH_TetR"/>
</dbReference>
<dbReference type="Pfam" id="PF16859">
    <property type="entry name" value="TetR_C_11"/>
    <property type="match status" value="1"/>
</dbReference>
<dbReference type="InterPro" id="IPR011075">
    <property type="entry name" value="TetR_C"/>
</dbReference>
<organism evidence="6 7">
    <name type="scientific">Kutzneria viridogrisea</name>
    <dbReference type="NCBI Taxonomy" id="47990"/>
    <lineage>
        <taxon>Bacteria</taxon>
        <taxon>Bacillati</taxon>
        <taxon>Actinomycetota</taxon>
        <taxon>Actinomycetes</taxon>
        <taxon>Pseudonocardiales</taxon>
        <taxon>Pseudonocardiaceae</taxon>
        <taxon>Kutzneria</taxon>
    </lineage>
</organism>
<dbReference type="RefSeq" id="WP_081789215.1">
    <property type="nucleotide sequence ID" value="NZ_BAAABQ010000054.1"/>
</dbReference>
<dbReference type="PRINTS" id="PR00455">
    <property type="entry name" value="HTHTETR"/>
</dbReference>
<evidence type="ECO:0000256" key="1">
    <source>
        <dbReference type="ARBA" id="ARBA00023015"/>
    </source>
</evidence>
<feature type="DNA-binding region" description="H-T-H motif" evidence="4">
    <location>
        <begin position="40"/>
        <end position="59"/>
    </location>
</feature>
<evidence type="ECO:0000313" key="7">
    <source>
        <dbReference type="Proteomes" id="UP000517916"/>
    </source>
</evidence>
<gene>
    <name evidence="6" type="ORF">BC739_007548</name>
</gene>
<evidence type="ECO:0000256" key="3">
    <source>
        <dbReference type="ARBA" id="ARBA00023163"/>
    </source>
</evidence>
<dbReference type="PROSITE" id="PS50977">
    <property type="entry name" value="HTH_TETR_2"/>
    <property type="match status" value="1"/>
</dbReference>
<dbReference type="InterPro" id="IPR036271">
    <property type="entry name" value="Tet_transcr_reg_TetR-rel_C_sf"/>
</dbReference>
<comment type="caution">
    <text evidence="6">The sequence shown here is derived from an EMBL/GenBank/DDBJ whole genome shotgun (WGS) entry which is preliminary data.</text>
</comment>
<proteinExistence type="predicted"/>
<keyword evidence="7" id="KW-1185">Reference proteome</keyword>
<sequence length="203" mass="22187">MAEGGRTGRRRVPLEDPARQREVFEATLDVVAEVGYERFNMDLLAQRAHVSKASLYQRWPSKAHLLVAALHATRVEPVLPDTGSYLDDVRELSRQWLRAGLRGDTRGLVLALLEGSRRDPELANLMAQTLGQGAEPPMEAVLAAAVARGEIPASVDTELLADLPMGLAMVNLLFKGTQPTEELLDRIVDGVLAPLLRGPDHSE</sequence>
<evidence type="ECO:0000313" key="6">
    <source>
        <dbReference type="EMBL" id="MBA8930315.1"/>
    </source>
</evidence>
<name>A0ABR6BUI7_9PSEU</name>